<organism evidence="14 15">
    <name type="scientific">Wickerhamomyces pijperi</name>
    <name type="common">Yeast</name>
    <name type="synonym">Pichia pijperi</name>
    <dbReference type="NCBI Taxonomy" id="599730"/>
    <lineage>
        <taxon>Eukaryota</taxon>
        <taxon>Fungi</taxon>
        <taxon>Dikarya</taxon>
        <taxon>Ascomycota</taxon>
        <taxon>Saccharomycotina</taxon>
        <taxon>Saccharomycetes</taxon>
        <taxon>Phaffomycetales</taxon>
        <taxon>Wickerhamomycetaceae</taxon>
        <taxon>Wickerhamomyces</taxon>
    </lineage>
</organism>
<evidence type="ECO:0000256" key="9">
    <source>
        <dbReference type="ARBA" id="ARBA00023295"/>
    </source>
</evidence>
<feature type="signal peptide" evidence="13">
    <location>
        <begin position="1"/>
        <end position="24"/>
    </location>
</feature>
<evidence type="ECO:0000256" key="7">
    <source>
        <dbReference type="ARBA" id="ARBA00023136"/>
    </source>
</evidence>
<keyword evidence="15" id="KW-1185">Reference proteome</keyword>
<dbReference type="FunFam" id="1.50.10.20:FF:000006">
    <property type="entry name" value="Mannan endo-1,6-alpha-mannosidase"/>
    <property type="match status" value="1"/>
</dbReference>
<evidence type="ECO:0000256" key="5">
    <source>
        <dbReference type="ARBA" id="ARBA00022729"/>
    </source>
</evidence>
<dbReference type="GO" id="GO:0016052">
    <property type="term" value="P:carbohydrate catabolic process"/>
    <property type="evidence" value="ECO:0007669"/>
    <property type="project" value="InterPro"/>
</dbReference>
<reference evidence="14" key="1">
    <citation type="journal article" date="2021" name="Open Biol.">
        <title>Shared evolutionary footprints suggest mitochondrial oxidative damage underlies multiple complex I losses in fungi.</title>
        <authorList>
            <person name="Schikora-Tamarit M.A."/>
            <person name="Marcet-Houben M."/>
            <person name="Nosek J."/>
            <person name="Gabaldon T."/>
        </authorList>
    </citation>
    <scope>NUCLEOTIDE SEQUENCE</scope>
    <source>
        <strain evidence="14">CBS2887</strain>
    </source>
</reference>
<proteinExistence type="inferred from homology"/>
<evidence type="ECO:0000256" key="12">
    <source>
        <dbReference type="PIRNR" id="PIRNR016302"/>
    </source>
</evidence>
<dbReference type="PANTHER" id="PTHR12145">
    <property type="entry name" value="MANNAN ENDO-1,6-ALPHA-MANNOSIDASE DCW1"/>
    <property type="match status" value="1"/>
</dbReference>
<dbReference type="PANTHER" id="PTHR12145:SF21">
    <property type="entry name" value="MANNAN ENDO-1,6-ALPHA-MANNOSIDASE DFG5"/>
    <property type="match status" value="1"/>
</dbReference>
<dbReference type="GO" id="GO:0008496">
    <property type="term" value="F:mannan endo-1,6-alpha-mannosidase activity"/>
    <property type="evidence" value="ECO:0007669"/>
    <property type="project" value="UniProtKB-UniRule"/>
</dbReference>
<dbReference type="InterPro" id="IPR014480">
    <property type="entry name" value="Mannan-1_6-alpha_mannosidase"/>
</dbReference>
<dbReference type="Pfam" id="PF03663">
    <property type="entry name" value="Glyco_hydro_76"/>
    <property type="match status" value="1"/>
</dbReference>
<name>A0A9P8QC71_WICPI</name>
<evidence type="ECO:0000256" key="11">
    <source>
        <dbReference type="ARBA" id="ARBA00054068"/>
    </source>
</evidence>
<keyword evidence="8" id="KW-0325">Glycoprotein</keyword>
<evidence type="ECO:0000256" key="10">
    <source>
        <dbReference type="ARBA" id="ARBA00023316"/>
    </source>
</evidence>
<evidence type="ECO:0000256" key="4">
    <source>
        <dbReference type="ARBA" id="ARBA00012350"/>
    </source>
</evidence>
<keyword evidence="5 13" id="KW-0732">Signal</keyword>
<evidence type="ECO:0000313" key="14">
    <source>
        <dbReference type="EMBL" id="KAH3687892.1"/>
    </source>
</evidence>
<dbReference type="AlphaFoldDB" id="A0A9P8QC71"/>
<dbReference type="InterPro" id="IPR008928">
    <property type="entry name" value="6-hairpin_glycosidase_sf"/>
</dbReference>
<protein>
    <recommendedName>
        <fullName evidence="4 12">Mannan endo-1,6-alpha-mannosidase</fullName>
        <ecNumber evidence="4 12">3.2.1.101</ecNumber>
    </recommendedName>
</protein>
<dbReference type="Proteomes" id="UP000774326">
    <property type="component" value="Unassembled WGS sequence"/>
</dbReference>
<evidence type="ECO:0000256" key="8">
    <source>
        <dbReference type="ARBA" id="ARBA00023180"/>
    </source>
</evidence>
<dbReference type="GO" id="GO:0009272">
    <property type="term" value="P:fungal-type cell wall biogenesis"/>
    <property type="evidence" value="ECO:0007669"/>
    <property type="project" value="TreeGrafter"/>
</dbReference>
<dbReference type="GO" id="GO:0007117">
    <property type="term" value="P:budding cell bud growth"/>
    <property type="evidence" value="ECO:0007669"/>
    <property type="project" value="TreeGrafter"/>
</dbReference>
<evidence type="ECO:0000256" key="3">
    <source>
        <dbReference type="ARBA" id="ARBA00009699"/>
    </source>
</evidence>
<keyword evidence="6 12" id="KW-0378">Hydrolase</keyword>
<comment type="function">
    <text evidence="11">Required for normal synthesis of the cell wall.</text>
</comment>
<comment type="subcellular location">
    <subcellularLocation>
        <location evidence="2">Endomembrane system</location>
    </subcellularLocation>
</comment>
<reference evidence="14" key="2">
    <citation type="submission" date="2021-01" db="EMBL/GenBank/DDBJ databases">
        <authorList>
            <person name="Schikora-Tamarit M.A."/>
        </authorList>
    </citation>
    <scope>NUCLEOTIDE SEQUENCE</scope>
    <source>
        <strain evidence="14">CBS2887</strain>
    </source>
</reference>
<dbReference type="GO" id="GO:0071555">
    <property type="term" value="P:cell wall organization"/>
    <property type="evidence" value="ECO:0007669"/>
    <property type="project" value="UniProtKB-KW"/>
</dbReference>
<evidence type="ECO:0000313" key="15">
    <source>
        <dbReference type="Proteomes" id="UP000774326"/>
    </source>
</evidence>
<evidence type="ECO:0000256" key="13">
    <source>
        <dbReference type="SAM" id="SignalP"/>
    </source>
</evidence>
<dbReference type="OrthoDB" id="4187847at2759"/>
<accession>A0A9P8QC71</accession>
<dbReference type="EMBL" id="JAEUBG010000596">
    <property type="protein sequence ID" value="KAH3687892.1"/>
    <property type="molecule type" value="Genomic_DNA"/>
</dbReference>
<keyword evidence="9 12" id="KW-0326">Glycosidase</keyword>
<gene>
    <name evidence="14" type="ORF">WICPIJ_001109</name>
</gene>
<evidence type="ECO:0000256" key="6">
    <source>
        <dbReference type="ARBA" id="ARBA00022801"/>
    </source>
</evidence>
<keyword evidence="10" id="KW-0961">Cell wall biogenesis/degradation</keyword>
<keyword evidence="7" id="KW-0472">Membrane</keyword>
<comment type="similarity">
    <text evidence="3 12">Belongs to the glycosyl hydrolase 76 family.</text>
</comment>
<dbReference type="PIRSF" id="PIRSF016302">
    <property type="entry name" value="Man_a_manosd"/>
    <property type="match status" value="1"/>
</dbReference>
<evidence type="ECO:0000256" key="2">
    <source>
        <dbReference type="ARBA" id="ARBA00004308"/>
    </source>
</evidence>
<dbReference type="GO" id="GO:0012505">
    <property type="term" value="C:endomembrane system"/>
    <property type="evidence" value="ECO:0007669"/>
    <property type="project" value="UniProtKB-SubCell"/>
</dbReference>
<comment type="catalytic activity">
    <reaction evidence="1 12">
        <text>Random hydrolysis of (1-&gt;6)-alpha-D-mannosidic linkages in unbranched (1-&gt;6)-mannans.</text>
        <dbReference type="EC" id="3.2.1.101"/>
    </reaction>
</comment>
<evidence type="ECO:0000256" key="1">
    <source>
        <dbReference type="ARBA" id="ARBA00001452"/>
    </source>
</evidence>
<sequence length="458" mass="49811">MRLFKSQILTLLTAINFLTSTTNAIDLDITSKTSICNAASLIAGGILDYYEGTTYGGTVGMFSQPYYWWESGGAFGGLIDFQFFCDNDTYDEIIYNALMAQKGSGNNYIPANQSTTEGNDDQGFWGLTVMEATERNFTNPPSGEPGWLALSQAVFNTMWARWETDSCGGGLRWQIFTWNSGYSYKNTISTACLFAMATRLARYTGNETYIDVAETAFQWLTDIDFIGLSGDTYRVYDGAQIGTNCTEITQIQWSYNFALLMSGSAYAYNFTEDTVWLTRVNDLLNGASIFFENDIMYEQACQGTTKGCNTDQRSFKAYLSRSLGQTMKLVPSTQSTIQTYLETSAQAAADTCNGGRDGHTCGQNWLLKTYDNMYGLGEQMSALEVILSLLTEQSPAPYTNNTGGSSTGDASAGLSSIRGSSSLTGTDVTVTGKDKAGSGVITAIVLAVLTGGAVWMIV</sequence>
<dbReference type="Gene3D" id="1.50.10.20">
    <property type="match status" value="1"/>
</dbReference>
<comment type="caution">
    <text evidence="14">The sequence shown here is derived from an EMBL/GenBank/DDBJ whole genome shotgun (WGS) entry which is preliminary data.</text>
</comment>
<dbReference type="EC" id="3.2.1.101" evidence="4 12"/>
<dbReference type="SUPFAM" id="SSF48208">
    <property type="entry name" value="Six-hairpin glycosidases"/>
    <property type="match status" value="1"/>
</dbReference>
<feature type="chain" id="PRO_5040446730" description="Mannan endo-1,6-alpha-mannosidase" evidence="13">
    <location>
        <begin position="25"/>
        <end position="458"/>
    </location>
</feature>
<dbReference type="InterPro" id="IPR005198">
    <property type="entry name" value="Glyco_hydro_76"/>
</dbReference>